<gene>
    <name evidence="1" type="ORF">FZZ93_05595</name>
</gene>
<name>A0A5D9DCM8_HALER</name>
<evidence type="ECO:0000313" key="1">
    <source>
        <dbReference type="EMBL" id="TZG40521.1"/>
    </source>
</evidence>
<keyword evidence="2" id="KW-1185">Reference proteome</keyword>
<dbReference type="OrthoDB" id="6173752at2"/>
<organism evidence="1 2">
    <name type="scientific">Halomonas eurihalina</name>
    <dbReference type="NCBI Taxonomy" id="42566"/>
    <lineage>
        <taxon>Bacteria</taxon>
        <taxon>Pseudomonadati</taxon>
        <taxon>Pseudomonadota</taxon>
        <taxon>Gammaproteobacteria</taxon>
        <taxon>Oceanospirillales</taxon>
        <taxon>Halomonadaceae</taxon>
        <taxon>Halomonas</taxon>
    </lineage>
</organism>
<dbReference type="Proteomes" id="UP000324260">
    <property type="component" value="Unassembled WGS sequence"/>
</dbReference>
<reference evidence="1 2" key="1">
    <citation type="submission" date="2019-08" db="EMBL/GenBank/DDBJ databases">
        <title>Draft Genome Sequence of Halomonas eurihalina Isolated from Preserved Hide-surface.</title>
        <authorList>
            <person name="Hussain S.A."/>
            <person name="Xu A."/>
            <person name="Sarker M."/>
            <person name="Sommers C."/>
        </authorList>
    </citation>
    <scope>NUCLEOTIDE SEQUENCE [LARGE SCALE GENOMIC DNA]</scope>
    <source>
        <strain evidence="1 2">MS1</strain>
    </source>
</reference>
<evidence type="ECO:0000313" key="2">
    <source>
        <dbReference type="Proteomes" id="UP000324260"/>
    </source>
</evidence>
<proteinExistence type="predicted"/>
<dbReference type="EMBL" id="VTPU01000004">
    <property type="protein sequence ID" value="TZG40521.1"/>
    <property type="molecule type" value="Genomic_DNA"/>
</dbReference>
<sequence length="76" mass="8490">MTHTKPQEHLLQSMQRGQKVHFVMGGVEASGWRLLDGTPVHARTIQSLASRDEIEPAGTDLLGDRATCYQLRRAAY</sequence>
<accession>A0A5D9DCM8</accession>
<dbReference type="AlphaFoldDB" id="A0A5D9DCM8"/>
<protein>
    <submittedName>
        <fullName evidence="1">Uncharacterized protein</fullName>
    </submittedName>
</protein>
<comment type="caution">
    <text evidence="1">The sequence shown here is derived from an EMBL/GenBank/DDBJ whole genome shotgun (WGS) entry which is preliminary data.</text>
</comment>
<dbReference type="RefSeq" id="WP_149321352.1">
    <property type="nucleotide sequence ID" value="NZ_JARWAH010000003.1"/>
</dbReference>